<evidence type="ECO:0000313" key="5">
    <source>
        <dbReference type="Proteomes" id="UP000183509"/>
    </source>
</evidence>
<dbReference type="EMBL" id="FKLM01000093">
    <property type="protein sequence ID" value="SAM53614.1"/>
    <property type="molecule type" value="Genomic_DNA"/>
</dbReference>
<protein>
    <submittedName>
        <fullName evidence="3">Uncharacterized protein</fullName>
    </submittedName>
</protein>
<proteinExistence type="predicted"/>
<dbReference type="Proteomes" id="UP000183509">
    <property type="component" value="Unassembled WGS sequence"/>
</dbReference>
<feature type="signal peptide" evidence="1">
    <location>
        <begin position="1"/>
        <end position="23"/>
    </location>
</feature>
<accession>A0A133CJ94</accession>
<dbReference type="STRING" id="1352.AL014_01100"/>
<evidence type="ECO:0000313" key="4">
    <source>
        <dbReference type="EMBL" id="SAM53614.1"/>
    </source>
</evidence>
<reference evidence="3 6" key="2">
    <citation type="submission" date="2018-05" db="EMBL/GenBank/DDBJ databases">
        <title>Vancomycin-resistant Enterococcus faecium strain from Chelyabinsk, Russia.</title>
        <authorList>
            <person name="Gostev V."/>
            <person name="Goncharov A."/>
            <person name="Kolodzhieva V."/>
            <person name="Suvorov A."/>
            <person name="Sidorenko S."/>
            <person name="Zueva L."/>
        </authorList>
    </citation>
    <scope>NUCLEOTIDE SEQUENCE [LARGE SCALE GENOMIC DNA]</scope>
    <source>
        <strain evidence="3 6">20</strain>
    </source>
</reference>
<evidence type="ECO:0000313" key="6">
    <source>
        <dbReference type="Proteomes" id="UP000249070"/>
    </source>
</evidence>
<reference evidence="4 5" key="1">
    <citation type="submission" date="2016-04" db="EMBL/GenBank/DDBJ databases">
        <authorList>
            <person name="Millard A."/>
        </authorList>
    </citation>
    <scope>NUCLEOTIDE SEQUENCE [LARGE SCALE GENOMIC DNA]</scope>
    <source>
        <strain evidence="4">Isolate 22</strain>
    </source>
</reference>
<dbReference type="EMBL" id="WEFP01000003">
    <property type="protein sequence ID" value="KAB7572716.1"/>
    <property type="molecule type" value="Genomic_DNA"/>
</dbReference>
<comment type="caution">
    <text evidence="3">The sequence shown here is derived from an EMBL/GenBank/DDBJ whole genome shotgun (WGS) entry which is preliminary data.</text>
</comment>
<keyword evidence="1" id="KW-0732">Signal</keyword>
<evidence type="ECO:0000313" key="3">
    <source>
        <dbReference type="EMBL" id="PZM55069.1"/>
    </source>
</evidence>
<evidence type="ECO:0000313" key="2">
    <source>
        <dbReference type="EMBL" id="KAB7572716.1"/>
    </source>
</evidence>
<evidence type="ECO:0000313" key="7">
    <source>
        <dbReference type="Proteomes" id="UP000469871"/>
    </source>
</evidence>
<dbReference type="RefSeq" id="WP_000718009.1">
    <property type="nucleotide sequence ID" value="NZ_AP022342.1"/>
</dbReference>
<evidence type="ECO:0000256" key="1">
    <source>
        <dbReference type="SAM" id="SignalP"/>
    </source>
</evidence>
<reference evidence="2 7" key="3">
    <citation type="submission" date="2019-10" db="EMBL/GenBank/DDBJ databases">
        <title>Evolutionary dynamics of vancomycin-resistant Enterococcus faecium during gastrointestinal tract colonization and bloodstream infection in immunocompromised pediatric patients.</title>
        <authorList>
            <person name="Chilambi G.S."/>
            <person name="Nordstrom H.R."/>
            <person name="Evans D.R."/>
            <person name="Ferrolino J."/>
            <person name="Hayden R.T."/>
            <person name="Maron G.M."/>
            <person name="Vo A.N."/>
            <person name="Gilmore M.S."/>
            <person name="Wolf J."/>
            <person name="Rosch J.W."/>
            <person name="Van Tyne D."/>
        </authorList>
    </citation>
    <scope>NUCLEOTIDE SEQUENCE [LARGE SCALE GENOMIC DNA]</scope>
    <source>
        <strain evidence="2 7">VRECG27</strain>
    </source>
</reference>
<sequence length="229" mass="24751">MKKIFGVSVGLLMMLTFGNAVYAAEKEVISDPEQYASRYFADFEEEDKVLALPEGGFLKGEAKIVSMDNPDIIQGSYNSETDPASVSVTEAKKIVAEKFKNDIETTPIMPRGAFPPDVGTSGHLLVLAGGGSYKSQPFSGAGWRFGGMGVKPADGTGNFLRWKSYIDDGRVGNVNQANATKSGSIQGMALYAREGFKYFAPNGPGWTMNIGIYYTYNPVAGTYYVVQNI</sequence>
<dbReference type="Proteomes" id="UP000469871">
    <property type="component" value="Unassembled WGS sequence"/>
</dbReference>
<name>A0A133CJ94_ENTFC</name>
<dbReference type="Proteomes" id="UP000249070">
    <property type="component" value="Unassembled WGS sequence"/>
</dbReference>
<feature type="chain" id="PRO_5015050251" evidence="1">
    <location>
        <begin position="24"/>
        <end position="229"/>
    </location>
</feature>
<dbReference type="EMBL" id="QHGU01000066">
    <property type="protein sequence ID" value="PZM55069.1"/>
    <property type="molecule type" value="Genomic_DNA"/>
</dbReference>
<dbReference type="AlphaFoldDB" id="A0A133CJ94"/>
<gene>
    <name evidence="3" type="ORF">DKP91_11410</name>
    <name evidence="4" type="ORF">DTPHA_602833</name>
    <name evidence="2" type="ORF">GBM73_15170</name>
</gene>
<organism evidence="3 6">
    <name type="scientific">Enterococcus faecium</name>
    <name type="common">Streptococcus faecium</name>
    <dbReference type="NCBI Taxonomy" id="1352"/>
    <lineage>
        <taxon>Bacteria</taxon>
        <taxon>Bacillati</taxon>
        <taxon>Bacillota</taxon>
        <taxon>Bacilli</taxon>
        <taxon>Lactobacillales</taxon>
        <taxon>Enterococcaceae</taxon>
        <taxon>Enterococcus</taxon>
    </lineage>
</organism>